<protein>
    <recommendedName>
        <fullName evidence="4">BHLH domain-containing protein</fullName>
    </recommendedName>
</protein>
<comment type="caution">
    <text evidence="2">The sequence shown here is derived from an EMBL/GenBank/DDBJ whole genome shotgun (WGS) entry which is preliminary data.</text>
</comment>
<dbReference type="EMBL" id="JAUEPT010000017">
    <property type="protein sequence ID" value="KAK0445216.1"/>
    <property type="molecule type" value="Genomic_DNA"/>
</dbReference>
<evidence type="ECO:0008006" key="4">
    <source>
        <dbReference type="Google" id="ProtNLM"/>
    </source>
</evidence>
<keyword evidence="3" id="KW-1185">Reference proteome</keyword>
<organism evidence="2 3">
    <name type="scientific">Armillaria borealis</name>
    <dbReference type="NCBI Taxonomy" id="47425"/>
    <lineage>
        <taxon>Eukaryota</taxon>
        <taxon>Fungi</taxon>
        <taxon>Dikarya</taxon>
        <taxon>Basidiomycota</taxon>
        <taxon>Agaricomycotina</taxon>
        <taxon>Agaricomycetes</taxon>
        <taxon>Agaricomycetidae</taxon>
        <taxon>Agaricales</taxon>
        <taxon>Marasmiineae</taxon>
        <taxon>Physalacriaceae</taxon>
        <taxon>Armillaria</taxon>
    </lineage>
</organism>
<name>A0AA39MS93_9AGAR</name>
<gene>
    <name evidence="2" type="ORF">EV421DRAFT_1902668</name>
</gene>
<accession>A0AA39MS93</accession>
<sequence>MKKTRLISSTIEDTLMESKWQGSDVLGKAVEHIRALKKREMRLKREQDGLKTLRKKFDNEEKDGVDALDIDLPESDDEDNDEEEGRSPGSRFHLHRPPPLYPLHIPVVDSSFHLLVSVLVFISILRLWVGKIKGPFNFDFGPFCAAKEVRGQTVTRTASLLAALARGKAKRLTKALGWGSHLRKKVSNSERGSDLKRFMSSTQTKHH</sequence>
<evidence type="ECO:0000313" key="2">
    <source>
        <dbReference type="EMBL" id="KAK0445216.1"/>
    </source>
</evidence>
<evidence type="ECO:0000313" key="3">
    <source>
        <dbReference type="Proteomes" id="UP001175226"/>
    </source>
</evidence>
<feature type="region of interest" description="Disordered" evidence="1">
    <location>
        <begin position="68"/>
        <end position="93"/>
    </location>
</feature>
<feature type="compositionally biased region" description="Acidic residues" evidence="1">
    <location>
        <begin position="68"/>
        <end position="84"/>
    </location>
</feature>
<dbReference type="AlphaFoldDB" id="A0AA39MS93"/>
<dbReference type="Proteomes" id="UP001175226">
    <property type="component" value="Unassembled WGS sequence"/>
</dbReference>
<proteinExistence type="predicted"/>
<reference evidence="2" key="1">
    <citation type="submission" date="2023-06" db="EMBL/GenBank/DDBJ databases">
        <authorList>
            <consortium name="Lawrence Berkeley National Laboratory"/>
            <person name="Ahrendt S."/>
            <person name="Sahu N."/>
            <person name="Indic B."/>
            <person name="Wong-Bajracharya J."/>
            <person name="Merenyi Z."/>
            <person name="Ke H.-M."/>
            <person name="Monk M."/>
            <person name="Kocsube S."/>
            <person name="Drula E."/>
            <person name="Lipzen A."/>
            <person name="Balint B."/>
            <person name="Henrissat B."/>
            <person name="Andreopoulos B."/>
            <person name="Martin F.M."/>
            <person name="Harder C.B."/>
            <person name="Rigling D."/>
            <person name="Ford K.L."/>
            <person name="Foster G.D."/>
            <person name="Pangilinan J."/>
            <person name="Papanicolaou A."/>
            <person name="Barry K."/>
            <person name="LaButti K."/>
            <person name="Viragh M."/>
            <person name="Koriabine M."/>
            <person name="Yan M."/>
            <person name="Riley R."/>
            <person name="Champramary S."/>
            <person name="Plett K.L."/>
            <person name="Tsai I.J."/>
            <person name="Slot J."/>
            <person name="Sipos G."/>
            <person name="Plett J."/>
            <person name="Nagy L.G."/>
            <person name="Grigoriev I.V."/>
        </authorList>
    </citation>
    <scope>NUCLEOTIDE SEQUENCE</scope>
    <source>
        <strain evidence="2">FPL87.14</strain>
    </source>
</reference>
<evidence type="ECO:0000256" key="1">
    <source>
        <dbReference type="SAM" id="MobiDB-lite"/>
    </source>
</evidence>
<feature type="compositionally biased region" description="Basic and acidic residues" evidence="1">
    <location>
        <begin position="187"/>
        <end position="197"/>
    </location>
</feature>
<feature type="region of interest" description="Disordered" evidence="1">
    <location>
        <begin position="187"/>
        <end position="207"/>
    </location>
</feature>